<feature type="transmembrane region" description="Helical" evidence="5">
    <location>
        <begin position="113"/>
        <end position="133"/>
    </location>
</feature>
<evidence type="ECO:0000259" key="6">
    <source>
        <dbReference type="PROSITE" id="PS50255"/>
    </source>
</evidence>
<evidence type="ECO:0000256" key="3">
    <source>
        <dbReference type="ARBA" id="ARBA00023004"/>
    </source>
</evidence>
<protein>
    <recommendedName>
        <fullName evidence="6">Cytochrome b5 heme-binding domain-containing protein</fullName>
    </recommendedName>
</protein>
<dbReference type="InterPro" id="IPR050668">
    <property type="entry name" value="Cytochrome_b5"/>
</dbReference>
<dbReference type="PROSITE" id="PS50255">
    <property type="entry name" value="CYTOCHROME_B5_2"/>
    <property type="match status" value="1"/>
</dbReference>
<accession>A0ABQ7YP71</accession>
<dbReference type="InterPro" id="IPR001199">
    <property type="entry name" value="Cyt_B5-like_heme/steroid-bd"/>
</dbReference>
<keyword evidence="1 5" id="KW-0349">Heme</keyword>
<dbReference type="InterPro" id="IPR018506">
    <property type="entry name" value="Cyt_B5_heme-BS"/>
</dbReference>
<dbReference type="Pfam" id="PF00173">
    <property type="entry name" value="Cyt-b5"/>
    <property type="match status" value="1"/>
</dbReference>
<sequence length="142" mass="15510">DHREMGGDGKVFTLEEVSQHTSNQDCWIAIDGKVYDVTKFLDDHPGGDEVILTSTGKDATDDFEDVGHSSTAKAMLDEYYVGDIDSATVPTKTKFVPPPSNQTQSNQNKSSDFLIKILQFLVPLLILGLALGIRSYTKSPSS</sequence>
<comment type="caution">
    <text evidence="7">The sequence shown here is derived from an EMBL/GenBank/DDBJ whole genome shotgun (WGS) entry which is preliminary data.</text>
</comment>
<name>A0ABQ7YP71_BRANA</name>
<evidence type="ECO:0000256" key="2">
    <source>
        <dbReference type="ARBA" id="ARBA00022723"/>
    </source>
</evidence>
<keyword evidence="2 5" id="KW-0479">Metal-binding</keyword>
<keyword evidence="5" id="KW-1133">Transmembrane helix</keyword>
<evidence type="ECO:0000313" key="8">
    <source>
        <dbReference type="Proteomes" id="UP000824890"/>
    </source>
</evidence>
<dbReference type="PRINTS" id="PR00363">
    <property type="entry name" value="CYTOCHROMEB5"/>
</dbReference>
<evidence type="ECO:0000256" key="4">
    <source>
        <dbReference type="ARBA" id="ARBA00038168"/>
    </source>
</evidence>
<feature type="non-terminal residue" evidence="7">
    <location>
        <position position="1"/>
    </location>
</feature>
<comment type="similarity">
    <text evidence="4 5">Belongs to the cytochrome b5 family.</text>
</comment>
<organism evidence="7 8">
    <name type="scientific">Brassica napus</name>
    <name type="common">Rape</name>
    <dbReference type="NCBI Taxonomy" id="3708"/>
    <lineage>
        <taxon>Eukaryota</taxon>
        <taxon>Viridiplantae</taxon>
        <taxon>Streptophyta</taxon>
        <taxon>Embryophyta</taxon>
        <taxon>Tracheophyta</taxon>
        <taxon>Spermatophyta</taxon>
        <taxon>Magnoliopsida</taxon>
        <taxon>eudicotyledons</taxon>
        <taxon>Gunneridae</taxon>
        <taxon>Pentapetalae</taxon>
        <taxon>rosids</taxon>
        <taxon>malvids</taxon>
        <taxon>Brassicales</taxon>
        <taxon>Brassicaceae</taxon>
        <taxon>Brassiceae</taxon>
        <taxon>Brassica</taxon>
    </lineage>
</organism>
<dbReference type="EMBL" id="JAGKQM010000017">
    <property type="protein sequence ID" value="KAH0870020.1"/>
    <property type="molecule type" value="Genomic_DNA"/>
</dbReference>
<dbReference type="PANTHER" id="PTHR19359">
    <property type="entry name" value="CYTOCHROME B5"/>
    <property type="match status" value="1"/>
</dbReference>
<feature type="domain" description="Cytochrome b5 heme-binding" evidence="6">
    <location>
        <begin position="9"/>
        <end position="85"/>
    </location>
</feature>
<dbReference type="SMART" id="SM01117">
    <property type="entry name" value="Cyt-b5"/>
    <property type="match status" value="1"/>
</dbReference>
<evidence type="ECO:0000256" key="1">
    <source>
        <dbReference type="ARBA" id="ARBA00022617"/>
    </source>
</evidence>
<evidence type="ECO:0000256" key="5">
    <source>
        <dbReference type="RuleBase" id="RU362121"/>
    </source>
</evidence>
<keyword evidence="3 5" id="KW-0408">Iron</keyword>
<dbReference type="PROSITE" id="PS00191">
    <property type="entry name" value="CYTOCHROME_B5_1"/>
    <property type="match status" value="1"/>
</dbReference>
<keyword evidence="5" id="KW-0812">Transmembrane</keyword>
<reference evidence="7 8" key="1">
    <citation type="submission" date="2021-05" db="EMBL/GenBank/DDBJ databases">
        <title>Genome Assembly of Synthetic Allotetraploid Brassica napus Reveals Homoeologous Exchanges between Subgenomes.</title>
        <authorList>
            <person name="Davis J.T."/>
        </authorList>
    </citation>
    <scope>NUCLEOTIDE SEQUENCE [LARGE SCALE GENOMIC DNA]</scope>
    <source>
        <strain evidence="8">cv. Da-Ae</strain>
        <tissue evidence="7">Seedling</tissue>
    </source>
</reference>
<keyword evidence="8" id="KW-1185">Reference proteome</keyword>
<dbReference type="InterPro" id="IPR036400">
    <property type="entry name" value="Cyt_B5-like_heme/steroid_sf"/>
</dbReference>
<dbReference type="PANTHER" id="PTHR19359:SF14">
    <property type="entry name" value="CYTOCHROME B5 A"/>
    <property type="match status" value="1"/>
</dbReference>
<evidence type="ECO:0000313" key="7">
    <source>
        <dbReference type="EMBL" id="KAH0870020.1"/>
    </source>
</evidence>
<dbReference type="Proteomes" id="UP000824890">
    <property type="component" value="Unassembled WGS sequence"/>
</dbReference>
<gene>
    <name evidence="7" type="ORF">HID58_077042</name>
</gene>
<dbReference type="SUPFAM" id="SSF55856">
    <property type="entry name" value="Cytochrome b5-like heme/steroid binding domain"/>
    <property type="match status" value="1"/>
</dbReference>
<proteinExistence type="inferred from homology"/>
<dbReference type="Gene3D" id="3.10.120.10">
    <property type="entry name" value="Cytochrome b5-like heme/steroid binding domain"/>
    <property type="match status" value="1"/>
</dbReference>
<keyword evidence="5" id="KW-0472">Membrane</keyword>